<dbReference type="EMBL" id="CAJNDS010002587">
    <property type="protein sequence ID" value="CAE7535426.1"/>
    <property type="molecule type" value="Genomic_DNA"/>
</dbReference>
<dbReference type="Pfam" id="PF00149">
    <property type="entry name" value="Metallophos"/>
    <property type="match status" value="2"/>
</dbReference>
<keyword evidence="2" id="KW-0378">Hydrolase</keyword>
<organism evidence="6 7">
    <name type="scientific">Symbiodinium natans</name>
    <dbReference type="NCBI Taxonomy" id="878477"/>
    <lineage>
        <taxon>Eukaryota</taxon>
        <taxon>Sar</taxon>
        <taxon>Alveolata</taxon>
        <taxon>Dinophyceae</taxon>
        <taxon>Suessiales</taxon>
        <taxon>Symbiodiniaceae</taxon>
        <taxon>Symbiodinium</taxon>
    </lineage>
</organism>
<accession>A0A812TH52</accession>
<dbReference type="PANTHER" id="PTHR10161">
    <property type="entry name" value="TARTRATE-RESISTANT ACID PHOSPHATASE TYPE 5"/>
    <property type="match status" value="1"/>
</dbReference>
<dbReference type="Gene3D" id="3.60.21.10">
    <property type="match status" value="2"/>
</dbReference>
<proteinExistence type="predicted"/>
<dbReference type="SUPFAM" id="SSF56300">
    <property type="entry name" value="Metallo-dependent phosphatases"/>
    <property type="match status" value="2"/>
</dbReference>
<dbReference type="PANTHER" id="PTHR10161:SF14">
    <property type="entry name" value="TARTRATE-RESISTANT ACID PHOSPHATASE TYPE 5"/>
    <property type="match status" value="1"/>
</dbReference>
<comment type="caution">
    <text evidence="6">The sequence shown here is derived from an EMBL/GenBank/DDBJ whole genome shotgun (WGS) entry which is preliminary data.</text>
</comment>
<evidence type="ECO:0000259" key="5">
    <source>
        <dbReference type="Pfam" id="PF00149"/>
    </source>
</evidence>
<feature type="domain" description="Calcineurin-like phosphoesterase" evidence="5">
    <location>
        <begin position="277"/>
        <end position="510"/>
    </location>
</feature>
<sequence length="1159" mass="127571">MAARVIAVALVTVAAGLEPLGLDDECGGEEQCALNALQRRGQAVAASQEQAEGAGGPKCASLRDPSNDNCRSTVEWVHNGGKYDKHGPEWFKDMKIIAGVDDYKQASLDDWQKLYFCAPPGGKQCGSPPCSCTNPPCDVCIKGKSTAKCTDEDSIACKPPATALDYNGMAWEDMNITGTGPFHVFAIGDWGGLDGTLNPIEGRPNLVAYPAGTKAGPSVFPRTRYNKQHTKLLCNHKQFVECYKTMGRMCDPGCGFVKGIDDQPQTLVASSFKARAAKVNPQFILNVGDNFYWGGIEKTCGTPMTELAYVTHHQFDQVFESVYNGPGLDGKPWLSVLGNHDWGGRVFNNGWDQQIAYTWQSDRWRLPAAYWSQHVNFVDAGFTMDIFMVDSNAQDAEDPELDPEHNVCGIKHNPAGANCESQGGPTSVATCKAWFWDLWRKNQEWLTEQLSKSTADWQLAVTHFPCGFEKNYWAAWQTWAVGQHPCFVAACPALALRHGLDLLVTGHRHDQELWSPNRLGGLTCFVTGGGGGISSEATPNIHNKRDWYGEAQYGFYDLLISKRSIEITSINWNGYEIMTRTVYPKDVALLDALAQVSGDMAARVIAVALVTVAAGLEPLGLDDECGGEEQCALNALQRRGQAVAASQEQAEGAGGPKCASLRDPSNDNCRSTVEWVHNGGKYDKHGPEWFKDMKIIAGVDDYKQASLDDWQKLYFCAPPGGKQCGSPPCSCTNPPCDVCIKGKSTAKCTDEDSIACKPPATALDYNGMAWEDMNITGTGDWGGLDGTLNPIEGRPNLVAYPAGTKAGPSVFPRTRYNKQHTKLLCNHKQFVECYKTMGRMCDPGCGFVKGIDDQPQTLVASSFKARAAKVNPQFILNVGDNFYWGGIEKTCGTPMTELAYVTHHQFDQVFESVYNGPGLDGKPWLSVLGNHDWGGRVFNNGWDQQIAYTWQSDRWRLPAAYWSQHVNFVDAGFTMDIFMVDSNAQDAEDPELDPEHNVCGIKHNPAGANCESQGGPTSVATCKAWFWDLWRKNQAWLTEQLSKSTADWQLAVTHFPCGFEKNYWAGLHQQHGLDLLVTGHRHDQELWSPNRLGGLTCFVTGGGGGISSEATPNIHNKRDWYGEAQYGFYDLLISKRSIEITSINWNGYEIMTRTVYPKN</sequence>
<name>A0A812TH52_9DINO</name>
<dbReference type="GO" id="GO:0016787">
    <property type="term" value="F:hydrolase activity"/>
    <property type="evidence" value="ECO:0007669"/>
    <property type="project" value="UniProtKB-KW"/>
</dbReference>
<keyword evidence="7" id="KW-1185">Reference proteome</keyword>
<evidence type="ECO:0000256" key="2">
    <source>
        <dbReference type="ARBA" id="ARBA00022801"/>
    </source>
</evidence>
<evidence type="ECO:0000256" key="1">
    <source>
        <dbReference type="ARBA" id="ARBA00022729"/>
    </source>
</evidence>
<feature type="chain" id="PRO_5032514625" evidence="4">
    <location>
        <begin position="17"/>
        <end position="1159"/>
    </location>
</feature>
<dbReference type="InterPro" id="IPR004843">
    <property type="entry name" value="Calcineurin-like_PHP"/>
</dbReference>
<dbReference type="InterPro" id="IPR051558">
    <property type="entry name" value="Metallophosphoesterase_PAP"/>
</dbReference>
<gene>
    <name evidence="6" type="primary">ACP5</name>
    <name evidence="6" type="ORF">SNAT2548_LOCUS30006</name>
</gene>
<dbReference type="AlphaFoldDB" id="A0A812TH52"/>
<evidence type="ECO:0000256" key="3">
    <source>
        <dbReference type="SAM" id="MobiDB-lite"/>
    </source>
</evidence>
<dbReference type="Proteomes" id="UP000604046">
    <property type="component" value="Unassembled WGS sequence"/>
</dbReference>
<feature type="region of interest" description="Disordered" evidence="3">
    <location>
        <begin position="46"/>
        <end position="67"/>
    </location>
</feature>
<dbReference type="InterPro" id="IPR029052">
    <property type="entry name" value="Metallo-depent_PP-like"/>
</dbReference>
<evidence type="ECO:0000256" key="4">
    <source>
        <dbReference type="SAM" id="SignalP"/>
    </source>
</evidence>
<keyword evidence="1 4" id="KW-0732">Signal</keyword>
<feature type="signal peptide" evidence="4">
    <location>
        <begin position="1"/>
        <end position="16"/>
    </location>
</feature>
<dbReference type="OrthoDB" id="411211at2759"/>
<protein>
    <submittedName>
        <fullName evidence="6">ACP5 protein</fullName>
    </submittedName>
</protein>
<feature type="region of interest" description="Disordered" evidence="3">
    <location>
        <begin position="645"/>
        <end position="665"/>
    </location>
</feature>
<feature type="domain" description="Calcineurin-like phosphoesterase" evidence="5">
    <location>
        <begin position="868"/>
        <end position="1083"/>
    </location>
</feature>
<reference evidence="6" key="1">
    <citation type="submission" date="2021-02" db="EMBL/GenBank/DDBJ databases">
        <authorList>
            <person name="Dougan E. K."/>
            <person name="Rhodes N."/>
            <person name="Thang M."/>
            <person name="Chan C."/>
        </authorList>
    </citation>
    <scope>NUCLEOTIDE SEQUENCE</scope>
</reference>
<evidence type="ECO:0000313" key="6">
    <source>
        <dbReference type="EMBL" id="CAE7535426.1"/>
    </source>
</evidence>
<evidence type="ECO:0000313" key="7">
    <source>
        <dbReference type="Proteomes" id="UP000604046"/>
    </source>
</evidence>